<protein>
    <submittedName>
        <fullName evidence="1">Uncharacterized protein</fullName>
    </submittedName>
</protein>
<feature type="non-terminal residue" evidence="1">
    <location>
        <position position="1"/>
    </location>
</feature>
<dbReference type="EMBL" id="BART01023327">
    <property type="protein sequence ID" value="GAG91513.1"/>
    <property type="molecule type" value="Genomic_DNA"/>
</dbReference>
<dbReference type="AlphaFoldDB" id="X1C548"/>
<sequence length="159" mass="17233">NWECAVSSYQDKVDTVFLTDGAGLIDTPSQPSTHCIQFNCPALFPHEDGYEGRFFMPGIPISATNRSGFSTTMNVALLIFEAAAISVDSITSGDPDAYRMIPHAKYLDKNGEQALIDGYLPYHSEFVKVIGNRRADNCAAFAGGGDGDFDPYEIPAEPV</sequence>
<accession>X1C548</accession>
<gene>
    <name evidence="1" type="ORF">S01H4_42476</name>
</gene>
<evidence type="ECO:0000313" key="1">
    <source>
        <dbReference type="EMBL" id="GAG91513.1"/>
    </source>
</evidence>
<proteinExistence type="predicted"/>
<organism evidence="1">
    <name type="scientific">marine sediment metagenome</name>
    <dbReference type="NCBI Taxonomy" id="412755"/>
    <lineage>
        <taxon>unclassified sequences</taxon>
        <taxon>metagenomes</taxon>
        <taxon>ecological metagenomes</taxon>
    </lineage>
</organism>
<comment type="caution">
    <text evidence="1">The sequence shown here is derived from an EMBL/GenBank/DDBJ whole genome shotgun (WGS) entry which is preliminary data.</text>
</comment>
<reference evidence="1" key="1">
    <citation type="journal article" date="2014" name="Front. Microbiol.">
        <title>High frequency of phylogenetically diverse reductive dehalogenase-homologous genes in deep subseafloor sedimentary metagenomes.</title>
        <authorList>
            <person name="Kawai M."/>
            <person name="Futagami T."/>
            <person name="Toyoda A."/>
            <person name="Takaki Y."/>
            <person name="Nishi S."/>
            <person name="Hori S."/>
            <person name="Arai W."/>
            <person name="Tsubouchi T."/>
            <person name="Morono Y."/>
            <person name="Uchiyama I."/>
            <person name="Ito T."/>
            <person name="Fujiyama A."/>
            <person name="Inagaki F."/>
            <person name="Takami H."/>
        </authorList>
    </citation>
    <scope>NUCLEOTIDE SEQUENCE</scope>
    <source>
        <strain evidence="1">Expedition CK06-06</strain>
    </source>
</reference>
<name>X1C548_9ZZZZ</name>